<dbReference type="GO" id="GO:0003677">
    <property type="term" value="F:DNA binding"/>
    <property type="evidence" value="ECO:0007669"/>
    <property type="project" value="InterPro"/>
</dbReference>
<accession>A0A0F4XNL7</accession>
<reference evidence="2 3" key="1">
    <citation type="submission" date="2015-03" db="EMBL/GenBank/DDBJ databases">
        <title>Pseudomonas fluorescens 1855-344 Genome sequencing and assembly.</title>
        <authorList>
            <person name="Eng W.W.H."/>
            <person name="Gan H.M."/>
            <person name="Savka M.A."/>
        </authorList>
    </citation>
    <scope>NUCLEOTIDE SEQUENCE [LARGE SCALE GENOMIC DNA]</scope>
    <source>
        <strain evidence="2 3">1855-344</strain>
    </source>
</reference>
<dbReference type="Proteomes" id="UP000033662">
    <property type="component" value="Unassembled WGS sequence"/>
</dbReference>
<dbReference type="SUPFAM" id="SSF52980">
    <property type="entry name" value="Restriction endonuclease-like"/>
    <property type="match status" value="1"/>
</dbReference>
<organism evidence="2 3">
    <name type="scientific">Pseudomonas kilonensis</name>
    <dbReference type="NCBI Taxonomy" id="132476"/>
    <lineage>
        <taxon>Bacteria</taxon>
        <taxon>Pseudomonadati</taxon>
        <taxon>Pseudomonadota</taxon>
        <taxon>Gammaproteobacteria</taxon>
        <taxon>Pseudomonadales</taxon>
        <taxon>Pseudomonadaceae</taxon>
        <taxon>Pseudomonas</taxon>
    </lineage>
</organism>
<dbReference type="EMBL" id="JZXC01000011">
    <property type="protein sequence ID" value="KKA07517.1"/>
    <property type="molecule type" value="Genomic_DNA"/>
</dbReference>
<dbReference type="InterPro" id="IPR011335">
    <property type="entry name" value="Restrct_endonuc-II-like"/>
</dbReference>
<proteinExistence type="predicted"/>
<name>A0A0F4XNL7_9PSED</name>
<protein>
    <recommendedName>
        <fullName evidence="1">Restriction endonuclease type IV Mrr domain-containing protein</fullName>
    </recommendedName>
</protein>
<feature type="domain" description="Restriction endonuclease type IV Mrr" evidence="1">
    <location>
        <begin position="17"/>
        <end position="122"/>
    </location>
</feature>
<dbReference type="AlphaFoldDB" id="A0A0F4XNL7"/>
<sequence>MSERASQEMNDLIGAARNFEKTIATLLMHSGFAVLTKTPSYADFFIKQNSKTWAVEIKYYKTHRAQLKLLSNAAQQIRQEMDKNPKLLGMLIVSCIITEAQRKYLKEEYRITVLDRQLLLHLASNSPELTEDLHALLEINPDDLSIAVDEFYDLALDINPPQVTEHTTPPSIDTKGTNLCKELRAIKPGKPTWSDYEAKCREILEYLFKDHLTGWKEQQKTEDDLNRFDFVCRIKPSTEFWNFVLQHLHSRYILFEFKNYSKPIKQGQVLTTEKYLLEKGLRKVAIMITRKGAHESAIKMAQGAMREIGKLIIILDDEQICKMLHMKEKGSDPTDYLFEITDEFLLSLPR</sequence>
<dbReference type="InterPro" id="IPR007560">
    <property type="entry name" value="Restrct_endonuc_IV_Mrr"/>
</dbReference>
<dbReference type="GO" id="GO:0009307">
    <property type="term" value="P:DNA restriction-modification system"/>
    <property type="evidence" value="ECO:0007669"/>
    <property type="project" value="InterPro"/>
</dbReference>
<dbReference type="Pfam" id="PF04471">
    <property type="entry name" value="Mrr_cat"/>
    <property type="match status" value="1"/>
</dbReference>
<evidence type="ECO:0000313" key="3">
    <source>
        <dbReference type="Proteomes" id="UP000033662"/>
    </source>
</evidence>
<comment type="caution">
    <text evidence="2">The sequence shown here is derived from an EMBL/GenBank/DDBJ whole genome shotgun (WGS) entry which is preliminary data.</text>
</comment>
<dbReference type="GO" id="GO:0004519">
    <property type="term" value="F:endonuclease activity"/>
    <property type="evidence" value="ECO:0007669"/>
    <property type="project" value="InterPro"/>
</dbReference>
<evidence type="ECO:0000313" key="2">
    <source>
        <dbReference type="EMBL" id="KKA07517.1"/>
    </source>
</evidence>
<dbReference type="PATRIC" id="fig|132476.4.peg.823"/>
<evidence type="ECO:0000259" key="1">
    <source>
        <dbReference type="Pfam" id="PF04471"/>
    </source>
</evidence>
<gene>
    <name evidence="2" type="ORF">VP02_13700</name>
</gene>